<evidence type="ECO:0000256" key="5">
    <source>
        <dbReference type="ARBA" id="ARBA00023002"/>
    </source>
</evidence>
<dbReference type="GO" id="GO:0005737">
    <property type="term" value="C:cytoplasm"/>
    <property type="evidence" value="ECO:0007669"/>
    <property type="project" value="TreeGrafter"/>
</dbReference>
<accession>A0A1H3J2S8</accession>
<dbReference type="InterPro" id="IPR002579">
    <property type="entry name" value="Met_Sox_Rdtase_MsrB_dom"/>
</dbReference>
<dbReference type="Proteomes" id="UP000199515">
    <property type="component" value="Unassembled WGS sequence"/>
</dbReference>
<dbReference type="Pfam" id="PF01641">
    <property type="entry name" value="SelR"/>
    <property type="match status" value="1"/>
</dbReference>
<dbReference type="RefSeq" id="WP_091292323.1">
    <property type="nucleotide sequence ID" value="NZ_FNON01000005.1"/>
</dbReference>
<dbReference type="NCBIfam" id="TIGR00357">
    <property type="entry name" value="peptide-methionine (R)-S-oxide reductase MsrB"/>
    <property type="match status" value="1"/>
</dbReference>
<dbReference type="PROSITE" id="PS51790">
    <property type="entry name" value="MSRB"/>
    <property type="match status" value="1"/>
</dbReference>
<dbReference type="EMBL" id="FNON01000005">
    <property type="protein sequence ID" value="SDY33484.1"/>
    <property type="molecule type" value="Genomic_DNA"/>
</dbReference>
<dbReference type="OrthoDB" id="9785497at2"/>
<evidence type="ECO:0000259" key="7">
    <source>
        <dbReference type="PROSITE" id="PS51790"/>
    </source>
</evidence>
<gene>
    <name evidence="8" type="ORF">SAMN05421504_105197</name>
</gene>
<evidence type="ECO:0000256" key="6">
    <source>
        <dbReference type="ARBA" id="ARBA00048488"/>
    </source>
</evidence>
<organism evidence="8 9">
    <name type="scientific">Amycolatopsis xylanica</name>
    <dbReference type="NCBI Taxonomy" id="589385"/>
    <lineage>
        <taxon>Bacteria</taxon>
        <taxon>Bacillati</taxon>
        <taxon>Actinomycetota</taxon>
        <taxon>Actinomycetes</taxon>
        <taxon>Pseudonocardiales</taxon>
        <taxon>Pseudonocardiaceae</taxon>
        <taxon>Amycolatopsis</taxon>
    </lineage>
</organism>
<dbReference type="FunFam" id="2.170.150.20:FF:000009">
    <property type="entry name" value="Peptide-methionine (R)-S-oxide reductase"/>
    <property type="match status" value="1"/>
</dbReference>
<dbReference type="PANTHER" id="PTHR10173:SF52">
    <property type="entry name" value="METHIONINE-R-SULFOXIDE REDUCTASE B1"/>
    <property type="match status" value="1"/>
</dbReference>
<keyword evidence="4" id="KW-0862">Zinc</keyword>
<evidence type="ECO:0000256" key="2">
    <source>
        <dbReference type="ARBA" id="ARBA00012499"/>
    </source>
</evidence>
<keyword evidence="9" id="KW-1185">Reference proteome</keyword>
<dbReference type="SUPFAM" id="SSF51316">
    <property type="entry name" value="Mss4-like"/>
    <property type="match status" value="1"/>
</dbReference>
<evidence type="ECO:0000256" key="1">
    <source>
        <dbReference type="ARBA" id="ARBA00001947"/>
    </source>
</evidence>
<evidence type="ECO:0000256" key="4">
    <source>
        <dbReference type="ARBA" id="ARBA00022833"/>
    </source>
</evidence>
<dbReference type="AlphaFoldDB" id="A0A1H3J2S8"/>
<evidence type="ECO:0000256" key="3">
    <source>
        <dbReference type="ARBA" id="ARBA00022723"/>
    </source>
</evidence>
<proteinExistence type="predicted"/>
<keyword evidence="5" id="KW-0560">Oxidoreductase</keyword>
<dbReference type="InterPro" id="IPR028427">
    <property type="entry name" value="Met_Sox_Rdtase_MsrB"/>
</dbReference>
<sequence length="140" mass="15858">MKPVVGATPRVVKSEQEWREQLSPEEYAVLRQAGTERPYTGEYTDTETTGSYECRACGAELFRSDTKFPSHCGWPSFFDPADSDAVLLREDRTMGMKRIEVLCNSCHSHLGHVFEGEGYDTPTDQRYCINSISLKLVPKE</sequence>
<dbReference type="InterPro" id="IPR011057">
    <property type="entry name" value="Mss4-like_sf"/>
</dbReference>
<dbReference type="GO" id="GO:0046872">
    <property type="term" value="F:metal ion binding"/>
    <property type="evidence" value="ECO:0007669"/>
    <property type="project" value="UniProtKB-KW"/>
</dbReference>
<dbReference type="PANTHER" id="PTHR10173">
    <property type="entry name" value="METHIONINE SULFOXIDE REDUCTASE"/>
    <property type="match status" value="1"/>
</dbReference>
<feature type="domain" description="MsrB" evidence="7">
    <location>
        <begin position="15"/>
        <end position="139"/>
    </location>
</feature>
<dbReference type="STRING" id="589385.SAMN05421504_105197"/>
<dbReference type="GO" id="GO:0030091">
    <property type="term" value="P:protein repair"/>
    <property type="evidence" value="ECO:0007669"/>
    <property type="project" value="InterPro"/>
</dbReference>
<comment type="cofactor">
    <cofactor evidence="1">
        <name>Zn(2+)</name>
        <dbReference type="ChEBI" id="CHEBI:29105"/>
    </cofactor>
</comment>
<dbReference type="GO" id="GO:0033743">
    <property type="term" value="F:peptide-methionine (R)-S-oxide reductase activity"/>
    <property type="evidence" value="ECO:0007669"/>
    <property type="project" value="UniProtKB-EC"/>
</dbReference>
<evidence type="ECO:0000313" key="9">
    <source>
        <dbReference type="Proteomes" id="UP000199515"/>
    </source>
</evidence>
<comment type="catalytic activity">
    <reaction evidence="6">
        <text>L-methionyl-[protein] + [thioredoxin]-disulfide + H2O = L-methionyl-(R)-S-oxide-[protein] + [thioredoxin]-dithiol</text>
        <dbReference type="Rhea" id="RHEA:24164"/>
        <dbReference type="Rhea" id="RHEA-COMP:10698"/>
        <dbReference type="Rhea" id="RHEA-COMP:10700"/>
        <dbReference type="Rhea" id="RHEA-COMP:12313"/>
        <dbReference type="Rhea" id="RHEA-COMP:12314"/>
        <dbReference type="ChEBI" id="CHEBI:15377"/>
        <dbReference type="ChEBI" id="CHEBI:16044"/>
        <dbReference type="ChEBI" id="CHEBI:29950"/>
        <dbReference type="ChEBI" id="CHEBI:45764"/>
        <dbReference type="ChEBI" id="CHEBI:50058"/>
        <dbReference type="EC" id="1.8.4.12"/>
    </reaction>
</comment>
<dbReference type="Gene3D" id="2.170.150.20">
    <property type="entry name" value="Peptide methionine sulfoxide reductase"/>
    <property type="match status" value="1"/>
</dbReference>
<protein>
    <recommendedName>
        <fullName evidence="2">peptide-methionine (R)-S-oxide reductase</fullName>
        <ecNumber evidence="2">1.8.4.12</ecNumber>
    </recommendedName>
</protein>
<keyword evidence="3" id="KW-0479">Metal-binding</keyword>
<name>A0A1H3J2S8_9PSEU</name>
<evidence type="ECO:0000313" key="8">
    <source>
        <dbReference type="EMBL" id="SDY33484.1"/>
    </source>
</evidence>
<reference evidence="8 9" key="1">
    <citation type="submission" date="2016-10" db="EMBL/GenBank/DDBJ databases">
        <authorList>
            <person name="de Groot N.N."/>
        </authorList>
    </citation>
    <scope>NUCLEOTIDE SEQUENCE [LARGE SCALE GENOMIC DNA]</scope>
    <source>
        <strain evidence="8 9">CPCC 202699</strain>
    </source>
</reference>
<dbReference type="GO" id="GO:0006979">
    <property type="term" value="P:response to oxidative stress"/>
    <property type="evidence" value="ECO:0007669"/>
    <property type="project" value="InterPro"/>
</dbReference>
<dbReference type="EC" id="1.8.4.12" evidence="2"/>